<evidence type="ECO:0000259" key="3">
    <source>
        <dbReference type="PROSITE" id="PS50011"/>
    </source>
</evidence>
<dbReference type="EMBL" id="GISG01044423">
    <property type="protein sequence ID" value="MBA4623739.1"/>
    <property type="molecule type" value="Transcribed_RNA"/>
</dbReference>
<dbReference type="InterPro" id="IPR051824">
    <property type="entry name" value="LRR_Rcpt-Like_S/T_Kinase"/>
</dbReference>
<feature type="transmembrane region" description="Helical" evidence="2">
    <location>
        <begin position="85"/>
        <end position="112"/>
    </location>
</feature>
<dbReference type="InterPro" id="IPR011009">
    <property type="entry name" value="Kinase-like_dom_sf"/>
</dbReference>
<dbReference type="EMBL" id="GISG01044422">
    <property type="protein sequence ID" value="MBA4623738.1"/>
    <property type="molecule type" value="Transcribed_RNA"/>
</dbReference>
<keyword evidence="2" id="KW-1133">Transmembrane helix</keyword>
<accession>A0A7C8YQ00</accession>
<dbReference type="GO" id="GO:0005524">
    <property type="term" value="F:ATP binding"/>
    <property type="evidence" value="ECO:0007669"/>
    <property type="project" value="InterPro"/>
</dbReference>
<dbReference type="InterPro" id="IPR000719">
    <property type="entry name" value="Prot_kinase_dom"/>
</dbReference>
<keyword evidence="2" id="KW-0472">Membrane</keyword>
<reference evidence="4" key="2">
    <citation type="submission" date="2020-07" db="EMBL/GenBank/DDBJ databases">
        <authorList>
            <person name="Vera ALvarez R."/>
            <person name="Arias-Moreno D.M."/>
            <person name="Jimenez-Jacinto V."/>
            <person name="Jimenez-Bremont J.F."/>
            <person name="Swaminathan K."/>
            <person name="Moose S.P."/>
            <person name="Guerrero-Gonzalez M.L."/>
            <person name="Marino-Ramirez L."/>
            <person name="Landsman D."/>
            <person name="Rodriguez-Kessler M."/>
            <person name="Delgado-Sanchez P."/>
        </authorList>
    </citation>
    <scope>NUCLEOTIDE SEQUENCE</scope>
    <source>
        <tissue evidence="4">Cladode</tissue>
    </source>
</reference>
<protein>
    <recommendedName>
        <fullName evidence="3">Protein kinase domain-containing protein</fullName>
    </recommendedName>
</protein>
<dbReference type="PROSITE" id="PS50011">
    <property type="entry name" value="PROTEIN_KINASE_DOM"/>
    <property type="match status" value="1"/>
</dbReference>
<dbReference type="GO" id="GO:0016020">
    <property type="term" value="C:membrane"/>
    <property type="evidence" value="ECO:0007669"/>
    <property type="project" value="UniProtKB-SubCell"/>
</dbReference>
<feature type="transmembrane region" description="Helical" evidence="2">
    <location>
        <begin position="46"/>
        <end position="65"/>
    </location>
</feature>
<dbReference type="PANTHER" id="PTHR48006">
    <property type="entry name" value="LEUCINE-RICH REPEAT-CONTAINING PROTEIN DDB_G0281931-RELATED"/>
    <property type="match status" value="1"/>
</dbReference>
<evidence type="ECO:0000256" key="2">
    <source>
        <dbReference type="SAM" id="Phobius"/>
    </source>
</evidence>
<sequence>MANASRFVRLSFPFSALIISPSFIVHFECSFLLVEPMEKSNCLHLLWFYLLTLSCQAVTIRHVLMESDSLAPPASPNSFKIGVKRVSLSILFGLIAGFVAALFVACVIRCFIQYINTTPILKGPVIFSPKIDPRTLRFALDNENQLLGSSPNGAYYRTALDNGLTIAVKRLEPFEIGSPETHNKAFKRRLQQELQLLAGLRHRHLMSLTAYVRESDRFSLVYDYVPSGSLEDAMNRVRENQLQMGWDVRLRIAVGIIKALKFLHFECNPSILHYNLKPSNVMLDAEFEPKLTDCGLAKLMPKLHRSPNGYRAPESSPNCGYTDKSDVFSFGVILGVLLTGRDPLDPFFGEAASGGSLGRWLRHLQQAGESQQALDKSILGQEVEVEEMLMAVRIAVVCMSELPEDRPSSDELVPMLSRLHSF</sequence>
<dbReference type="Gene3D" id="3.30.200.20">
    <property type="entry name" value="Phosphorylase Kinase, domain 1"/>
    <property type="match status" value="1"/>
</dbReference>
<organism evidence="4">
    <name type="scientific">Opuntia streptacantha</name>
    <name type="common">Prickly pear cactus</name>
    <name type="synonym">Opuntia cardona</name>
    <dbReference type="NCBI Taxonomy" id="393608"/>
    <lineage>
        <taxon>Eukaryota</taxon>
        <taxon>Viridiplantae</taxon>
        <taxon>Streptophyta</taxon>
        <taxon>Embryophyta</taxon>
        <taxon>Tracheophyta</taxon>
        <taxon>Spermatophyta</taxon>
        <taxon>Magnoliopsida</taxon>
        <taxon>eudicotyledons</taxon>
        <taxon>Gunneridae</taxon>
        <taxon>Pentapetalae</taxon>
        <taxon>Caryophyllales</taxon>
        <taxon>Cactineae</taxon>
        <taxon>Cactaceae</taxon>
        <taxon>Opuntioideae</taxon>
        <taxon>Opuntia</taxon>
    </lineage>
</organism>
<evidence type="ECO:0000313" key="4">
    <source>
        <dbReference type="EMBL" id="MBA4623739.1"/>
    </source>
</evidence>
<name>A0A7C8YQ00_OPUST</name>
<evidence type="ECO:0000256" key="1">
    <source>
        <dbReference type="ARBA" id="ARBA00004479"/>
    </source>
</evidence>
<feature type="domain" description="Protein kinase" evidence="3">
    <location>
        <begin position="141"/>
        <end position="422"/>
    </location>
</feature>
<dbReference type="GO" id="GO:0004672">
    <property type="term" value="F:protein kinase activity"/>
    <property type="evidence" value="ECO:0007669"/>
    <property type="project" value="InterPro"/>
</dbReference>
<dbReference type="PANTHER" id="PTHR48006:SF100">
    <property type="entry name" value="LRR RECEPTOR-LIKE SERINE_THREONINE-KINASE-RELATED"/>
    <property type="match status" value="1"/>
</dbReference>
<dbReference type="FunFam" id="3.30.200.20:FF:000669">
    <property type="entry name" value="Inactive leucine-rich repeat receptor-like protein kinase CORYNE"/>
    <property type="match status" value="1"/>
</dbReference>
<comment type="subcellular location">
    <subcellularLocation>
        <location evidence="1">Membrane</location>
        <topology evidence="1">Single-pass type I membrane protein</topology>
    </subcellularLocation>
</comment>
<reference evidence="4" key="1">
    <citation type="journal article" date="2013" name="J. Plant Res.">
        <title>Effect of fungi and light on seed germination of three Opuntia species from semiarid lands of central Mexico.</title>
        <authorList>
            <person name="Delgado-Sanchez P."/>
            <person name="Jimenez-Bremont J.F."/>
            <person name="Guerrero-Gonzalez Mde L."/>
            <person name="Flores J."/>
        </authorList>
    </citation>
    <scope>NUCLEOTIDE SEQUENCE</scope>
    <source>
        <tissue evidence="4">Cladode</tissue>
    </source>
</reference>
<dbReference type="SUPFAM" id="SSF56112">
    <property type="entry name" value="Protein kinase-like (PK-like)"/>
    <property type="match status" value="1"/>
</dbReference>
<dbReference type="Gene3D" id="1.10.510.10">
    <property type="entry name" value="Transferase(Phosphotransferase) domain 1"/>
    <property type="match status" value="1"/>
</dbReference>
<dbReference type="Pfam" id="PF00069">
    <property type="entry name" value="Pkinase"/>
    <property type="match status" value="1"/>
</dbReference>
<dbReference type="AlphaFoldDB" id="A0A7C8YQ00"/>
<feature type="transmembrane region" description="Helical" evidence="2">
    <location>
        <begin position="12"/>
        <end position="34"/>
    </location>
</feature>
<keyword evidence="2" id="KW-0812">Transmembrane</keyword>
<proteinExistence type="predicted"/>